<reference evidence="1" key="1">
    <citation type="journal article" date="2020" name="Nature">
        <title>Giant virus diversity and host interactions through global metagenomics.</title>
        <authorList>
            <person name="Schulz F."/>
            <person name="Roux S."/>
            <person name="Paez-Espino D."/>
            <person name="Jungbluth S."/>
            <person name="Walsh D.A."/>
            <person name="Denef V.J."/>
            <person name="McMahon K.D."/>
            <person name="Konstantinidis K.T."/>
            <person name="Eloe-Fadrosh E.A."/>
            <person name="Kyrpides N.C."/>
            <person name="Woyke T."/>
        </authorList>
    </citation>
    <scope>NUCLEOTIDE SEQUENCE</scope>
    <source>
        <strain evidence="1">GVMAG-S-ERX555967-131</strain>
    </source>
</reference>
<evidence type="ECO:0000313" key="1">
    <source>
        <dbReference type="EMBL" id="QHT37109.1"/>
    </source>
</evidence>
<protein>
    <submittedName>
        <fullName evidence="1">Uncharacterized protein</fullName>
    </submittedName>
</protein>
<proteinExistence type="predicted"/>
<dbReference type="EMBL" id="MN738789">
    <property type="protein sequence ID" value="QHT37109.1"/>
    <property type="molecule type" value="Genomic_DNA"/>
</dbReference>
<accession>A0A6C0F964</accession>
<name>A0A6C0F964_9ZZZZ</name>
<sequence>MKNIYDMYDYFKSLKDSHQSWADIQEKYEAEELVHRLQCELRLRFKLKK</sequence>
<dbReference type="AlphaFoldDB" id="A0A6C0F964"/>
<organism evidence="1">
    <name type="scientific">viral metagenome</name>
    <dbReference type="NCBI Taxonomy" id="1070528"/>
    <lineage>
        <taxon>unclassified sequences</taxon>
        <taxon>metagenomes</taxon>
        <taxon>organismal metagenomes</taxon>
    </lineage>
</organism>